<dbReference type="Gene3D" id="1.20.120.520">
    <property type="entry name" value="nmb1532 protein domain like"/>
    <property type="match status" value="1"/>
</dbReference>
<evidence type="ECO:0000256" key="1">
    <source>
        <dbReference type="ARBA" id="ARBA00004496"/>
    </source>
</evidence>
<sequence length="232" mass="26462">MKEFKKLRIGEIVADDFRAAEVFKKAGIDFCCGGNQSLEEVAKEKDLNIAELENKLNNLETVVQGSQPNYKDWNLDFLCDYIVNEYHSKVYRVLPQIMDYLNKIVQVHGAGHPELKEIADLFSLVNTELPIHQQQEENVFFPAIKEALSSNSAKAKEIVNSQIALMMEEHELIGGTVDKISLLSNHYSVPDDGCNTYHVTYKLLEEFEEDLHVHVHLENNILYPKALNLTKS</sequence>
<dbReference type="Proteomes" id="UP000184509">
    <property type="component" value="Unassembled WGS sequence"/>
</dbReference>
<dbReference type="OrthoDB" id="9797132at2"/>
<dbReference type="PANTHER" id="PTHR36438:SF1">
    <property type="entry name" value="IRON-SULFUR CLUSTER REPAIR PROTEIN YTFE"/>
    <property type="match status" value="1"/>
</dbReference>
<keyword evidence="2" id="KW-0963">Cytoplasm</keyword>
<dbReference type="GO" id="GO:0046872">
    <property type="term" value="F:metal ion binding"/>
    <property type="evidence" value="ECO:0007669"/>
    <property type="project" value="UniProtKB-KW"/>
</dbReference>
<evidence type="ECO:0000256" key="2">
    <source>
        <dbReference type="ARBA" id="ARBA00022490"/>
    </source>
</evidence>
<dbReference type="InterPro" id="IPR012312">
    <property type="entry name" value="Hemerythrin-like"/>
</dbReference>
<feature type="domain" description="Hemerythrin-like" evidence="6">
    <location>
        <begin position="82"/>
        <end position="226"/>
    </location>
</feature>
<dbReference type="NCBIfam" id="TIGR03652">
    <property type="entry name" value="FeS_repair_RIC"/>
    <property type="match status" value="1"/>
</dbReference>
<dbReference type="InterPro" id="IPR038062">
    <property type="entry name" value="ScdA-like_N_sf"/>
</dbReference>
<dbReference type="PANTHER" id="PTHR36438">
    <property type="entry name" value="IRON-SULFUR CLUSTER REPAIR PROTEIN YTFE"/>
    <property type="match status" value="1"/>
</dbReference>
<reference evidence="7 8" key="1">
    <citation type="submission" date="2016-11" db="EMBL/GenBank/DDBJ databases">
        <authorList>
            <person name="Jaros S."/>
            <person name="Januszkiewicz K."/>
            <person name="Wedrychowicz H."/>
        </authorList>
    </citation>
    <scope>NUCLEOTIDE SEQUENCE [LARGE SCALE GENOMIC DNA]</scope>
    <source>
        <strain evidence="7 8">DSM 26991</strain>
    </source>
</reference>
<evidence type="ECO:0000259" key="6">
    <source>
        <dbReference type="Pfam" id="PF01814"/>
    </source>
</evidence>
<dbReference type="RefSeq" id="WP_073399885.1">
    <property type="nucleotide sequence ID" value="NZ_FQTV01000004.1"/>
</dbReference>
<dbReference type="Gene3D" id="1.10.3910.10">
    <property type="entry name" value="SP0561-like"/>
    <property type="match status" value="1"/>
</dbReference>
<evidence type="ECO:0000256" key="3">
    <source>
        <dbReference type="ARBA" id="ARBA00022723"/>
    </source>
</evidence>
<keyword evidence="3" id="KW-0479">Metal-binding</keyword>
<name>A0A1M4XUJ9_9BACE</name>
<dbReference type="Pfam" id="PF01814">
    <property type="entry name" value="Hemerythrin"/>
    <property type="match status" value="1"/>
</dbReference>
<dbReference type="EMBL" id="FQTV01000004">
    <property type="protein sequence ID" value="SHE97016.1"/>
    <property type="molecule type" value="Genomic_DNA"/>
</dbReference>
<dbReference type="AlphaFoldDB" id="A0A1M4XUJ9"/>
<dbReference type="GO" id="GO:0005737">
    <property type="term" value="C:cytoplasm"/>
    <property type="evidence" value="ECO:0007669"/>
    <property type="project" value="UniProtKB-SubCell"/>
</dbReference>
<comment type="subcellular location">
    <subcellularLocation>
        <location evidence="1">Cytoplasm</location>
    </subcellularLocation>
</comment>
<evidence type="ECO:0000256" key="4">
    <source>
        <dbReference type="ARBA" id="ARBA00023004"/>
    </source>
</evidence>
<dbReference type="Pfam" id="PF04405">
    <property type="entry name" value="ScdA_N"/>
    <property type="match status" value="1"/>
</dbReference>
<evidence type="ECO:0000313" key="7">
    <source>
        <dbReference type="EMBL" id="SHE97016.1"/>
    </source>
</evidence>
<dbReference type="STRING" id="1297750.SAMN05444405_104131"/>
<keyword evidence="4" id="KW-0408">Iron</keyword>
<organism evidence="7 8">
    <name type="scientific">Bacteroides luti</name>
    <dbReference type="NCBI Taxonomy" id="1297750"/>
    <lineage>
        <taxon>Bacteria</taxon>
        <taxon>Pseudomonadati</taxon>
        <taxon>Bacteroidota</taxon>
        <taxon>Bacteroidia</taxon>
        <taxon>Bacteroidales</taxon>
        <taxon>Bacteroidaceae</taxon>
        <taxon>Bacteroides</taxon>
    </lineage>
</organism>
<keyword evidence="8" id="KW-1185">Reference proteome</keyword>
<keyword evidence="5" id="KW-0175">Coiled coil</keyword>
<dbReference type="InterPro" id="IPR019903">
    <property type="entry name" value="RIC_family"/>
</dbReference>
<proteinExistence type="predicted"/>
<evidence type="ECO:0000256" key="5">
    <source>
        <dbReference type="SAM" id="Coils"/>
    </source>
</evidence>
<evidence type="ECO:0000313" key="8">
    <source>
        <dbReference type="Proteomes" id="UP000184509"/>
    </source>
</evidence>
<feature type="coiled-coil region" evidence="5">
    <location>
        <begin position="35"/>
        <end position="62"/>
    </location>
</feature>
<gene>
    <name evidence="7" type="ORF">SAMN05444405_104131</name>
</gene>
<protein>
    <submittedName>
        <fullName evidence="7">Regulator of cell morphogenesis and NO signaling</fullName>
    </submittedName>
</protein>
<accession>A0A1M4XUJ9</accession>